<dbReference type="OMA" id="CENRNPV"/>
<dbReference type="InterPro" id="IPR013783">
    <property type="entry name" value="Ig-like_fold"/>
</dbReference>
<evidence type="ECO:0000313" key="8">
    <source>
        <dbReference type="Ensembl" id="ENSONIP00000016509.2"/>
    </source>
</evidence>
<reference evidence="8" key="3">
    <citation type="submission" date="2025-09" db="UniProtKB">
        <authorList>
            <consortium name="Ensembl"/>
        </authorList>
    </citation>
    <scope>IDENTIFICATION</scope>
</reference>
<dbReference type="InterPro" id="IPR013106">
    <property type="entry name" value="Ig_V-set"/>
</dbReference>
<dbReference type="SMART" id="SM00408">
    <property type="entry name" value="IGc2"/>
    <property type="match status" value="4"/>
</dbReference>
<dbReference type="InterPro" id="IPR052598">
    <property type="entry name" value="IgSF_CEA-related"/>
</dbReference>
<reference evidence="9" key="1">
    <citation type="submission" date="2012-01" db="EMBL/GenBank/DDBJ databases">
        <title>The Genome Sequence of Oreochromis niloticus (Nile Tilapia).</title>
        <authorList>
            <consortium name="Broad Institute Genome Assembly Team"/>
            <consortium name="Broad Institute Sequencing Platform"/>
            <person name="Di Palma F."/>
            <person name="Johnson J."/>
            <person name="Lander E.S."/>
            <person name="Lindblad-Toh K."/>
        </authorList>
    </citation>
    <scope>NUCLEOTIDE SEQUENCE [LARGE SCALE GENOMIC DNA]</scope>
</reference>
<feature type="chain" id="PRO_5025602644" description="Ig-like domain-containing protein" evidence="6">
    <location>
        <begin position="20"/>
        <end position="510"/>
    </location>
</feature>
<keyword evidence="5" id="KW-0812">Transmembrane</keyword>
<feature type="domain" description="Ig-like" evidence="7">
    <location>
        <begin position="217"/>
        <end position="295"/>
    </location>
</feature>
<dbReference type="Pfam" id="PF07686">
    <property type="entry name" value="V-set"/>
    <property type="match status" value="1"/>
</dbReference>
<organism evidence="8 9">
    <name type="scientific">Oreochromis niloticus</name>
    <name type="common">Nile tilapia</name>
    <name type="synonym">Tilapia nilotica</name>
    <dbReference type="NCBI Taxonomy" id="8128"/>
    <lineage>
        <taxon>Eukaryota</taxon>
        <taxon>Metazoa</taxon>
        <taxon>Chordata</taxon>
        <taxon>Craniata</taxon>
        <taxon>Vertebrata</taxon>
        <taxon>Euteleostomi</taxon>
        <taxon>Actinopterygii</taxon>
        <taxon>Neopterygii</taxon>
        <taxon>Teleostei</taxon>
        <taxon>Neoteleostei</taxon>
        <taxon>Acanthomorphata</taxon>
        <taxon>Ovalentaria</taxon>
        <taxon>Cichlomorphae</taxon>
        <taxon>Cichliformes</taxon>
        <taxon>Cichlidae</taxon>
        <taxon>African cichlids</taxon>
        <taxon>Pseudocrenilabrinae</taxon>
        <taxon>Oreochromini</taxon>
        <taxon>Oreochromis</taxon>
    </lineage>
</organism>
<keyword evidence="2" id="KW-1015">Disulfide bond</keyword>
<feature type="domain" description="Ig-like" evidence="7">
    <location>
        <begin position="395"/>
        <end position="473"/>
    </location>
</feature>
<dbReference type="PANTHER" id="PTHR44337:SF20">
    <property type="entry name" value="CARCINOEMBRYONIC ANTIGEN-RELATED CELL ADHESION MOLECULE 5-RELATED"/>
    <property type="match status" value="1"/>
</dbReference>
<evidence type="ECO:0000256" key="6">
    <source>
        <dbReference type="SAM" id="SignalP"/>
    </source>
</evidence>
<evidence type="ECO:0000259" key="7">
    <source>
        <dbReference type="PROSITE" id="PS50835"/>
    </source>
</evidence>
<evidence type="ECO:0000256" key="1">
    <source>
        <dbReference type="ARBA" id="ARBA00022729"/>
    </source>
</evidence>
<keyword evidence="1 6" id="KW-0732">Signal</keyword>
<sequence>MNCFNISCILLIVLGFTEGAGLLPDGLNAAVGETAMFTTTLSPTEKPFQSVNWAFNFSKTIIIVTNSENTIGPEYEGRITFFPSTASLEFRSLTLNDTGEYAVSIAQDGKIQNGRTTLVIYEKVSNVSVTSSSTDLVEFSGSVSLSCSASGSSLSFLWLNGSSEVTASDRVQLTDGGSSLTIINVTRFDQGPFRCSVSSPVSTGTSDPVNLSISYGPENINLILSPPQGYFAVGSDISLTCSVGSRPPAQFNWFLNGDQLPDTGSELRLMNVHMSQSGNYSCQAFNSKTLRSQTSQPSAITVLGKSASVKPSTNLPVEGTSVSLTCEASGSVFTRNWMKDGSDLTPTDNMTLSDNNRVLTFNTVNRKDNGEYFCQISNPISSDGAKYVMTVNYGPENVQIKGPNKINIKGTLKLICSAESTPSARFTWFLNGTEVLTNSAEYNKEEVEFSDSGNYTCQAWNNITERTSSSVVQGLIVTGCAAGCIAGIVIACCVIFAAAVGGGYYIYKKK</sequence>
<keyword evidence="5" id="KW-0472">Membrane</keyword>
<reference evidence="8" key="2">
    <citation type="submission" date="2025-08" db="UniProtKB">
        <authorList>
            <consortium name="Ensembl"/>
        </authorList>
    </citation>
    <scope>IDENTIFICATION</scope>
</reference>
<dbReference type="SUPFAM" id="SSF48726">
    <property type="entry name" value="Immunoglobulin"/>
    <property type="match status" value="5"/>
</dbReference>
<keyword evidence="5" id="KW-1133">Transmembrane helix</keyword>
<dbReference type="Pfam" id="PF13927">
    <property type="entry name" value="Ig_3"/>
    <property type="match status" value="4"/>
</dbReference>
<feature type="domain" description="Ig-like" evidence="7">
    <location>
        <begin position="297"/>
        <end position="392"/>
    </location>
</feature>
<dbReference type="CDD" id="cd00096">
    <property type="entry name" value="Ig"/>
    <property type="match status" value="2"/>
</dbReference>
<dbReference type="InterPro" id="IPR036179">
    <property type="entry name" value="Ig-like_dom_sf"/>
</dbReference>
<dbReference type="PROSITE" id="PS50835">
    <property type="entry name" value="IG_LIKE"/>
    <property type="match status" value="4"/>
</dbReference>
<name>I3K5W4_ORENI</name>
<evidence type="ECO:0000256" key="2">
    <source>
        <dbReference type="ARBA" id="ARBA00023157"/>
    </source>
</evidence>
<evidence type="ECO:0000313" key="9">
    <source>
        <dbReference type="Proteomes" id="UP000005207"/>
    </source>
</evidence>
<dbReference type="Proteomes" id="UP000005207">
    <property type="component" value="Linkage group LG11"/>
</dbReference>
<dbReference type="InterPro" id="IPR003599">
    <property type="entry name" value="Ig_sub"/>
</dbReference>
<feature type="domain" description="Ig-like" evidence="7">
    <location>
        <begin position="125"/>
        <end position="212"/>
    </location>
</feature>
<dbReference type="InterPro" id="IPR007110">
    <property type="entry name" value="Ig-like_dom"/>
</dbReference>
<feature type="signal peptide" evidence="6">
    <location>
        <begin position="1"/>
        <end position="19"/>
    </location>
</feature>
<feature type="transmembrane region" description="Helical" evidence="5">
    <location>
        <begin position="474"/>
        <end position="507"/>
    </location>
</feature>
<evidence type="ECO:0000256" key="5">
    <source>
        <dbReference type="SAM" id="Phobius"/>
    </source>
</evidence>
<dbReference type="AlphaFoldDB" id="I3K5W4"/>
<dbReference type="GeneTree" id="ENSGT01100000263479"/>
<protein>
    <recommendedName>
        <fullName evidence="7">Ig-like domain-containing protein</fullName>
    </recommendedName>
</protein>
<dbReference type="PANTHER" id="PTHR44337">
    <property type="entry name" value="CARCINOEMBRYONIC ANTIGEN-RELATED CELL ADHESION MOLECULE 8"/>
    <property type="match status" value="1"/>
</dbReference>
<keyword evidence="4" id="KW-0393">Immunoglobulin domain</keyword>
<dbReference type="HOGENOM" id="CLU_024555_3_0_1"/>
<dbReference type="InterPro" id="IPR003598">
    <property type="entry name" value="Ig_sub2"/>
</dbReference>
<evidence type="ECO:0000256" key="3">
    <source>
        <dbReference type="ARBA" id="ARBA00023180"/>
    </source>
</evidence>
<evidence type="ECO:0000256" key="4">
    <source>
        <dbReference type="ARBA" id="ARBA00023319"/>
    </source>
</evidence>
<proteinExistence type="predicted"/>
<dbReference type="Ensembl" id="ENSONIT00000016524.2">
    <property type="protein sequence ID" value="ENSONIP00000016509.2"/>
    <property type="gene ID" value="ENSONIG00000013122.2"/>
</dbReference>
<accession>I3K5W4</accession>
<keyword evidence="3" id="KW-0325">Glycoprotein</keyword>
<dbReference type="SMART" id="SM00409">
    <property type="entry name" value="IG"/>
    <property type="match status" value="5"/>
</dbReference>
<keyword evidence="9" id="KW-1185">Reference proteome</keyword>
<dbReference type="Gene3D" id="2.60.40.10">
    <property type="entry name" value="Immunoglobulins"/>
    <property type="match status" value="5"/>
</dbReference>